<dbReference type="PANTHER" id="PTHR16039">
    <property type="entry name" value="HAUS AUGMIN-LIKE COMPLEX SUBUNIT 2"/>
    <property type="match status" value="1"/>
</dbReference>
<dbReference type="EMBL" id="VZSX01000047">
    <property type="protein sequence ID" value="NXA36432.1"/>
    <property type="molecule type" value="Genomic_DNA"/>
</dbReference>
<feature type="non-terminal residue" evidence="1">
    <location>
        <position position="123"/>
    </location>
</feature>
<dbReference type="GO" id="GO:0070652">
    <property type="term" value="C:HAUS complex"/>
    <property type="evidence" value="ECO:0007669"/>
    <property type="project" value="InterPro"/>
</dbReference>
<dbReference type="Pfam" id="PF15003">
    <property type="entry name" value="HAUS2"/>
    <property type="match status" value="1"/>
</dbReference>
<dbReference type="AlphaFoldDB" id="A0A7K7V7G1"/>
<sequence length="123" mass="14454">SSFQFSFIDQKCQIFQDMNNHLEAVLKEKRSLRQRLIKPRCQDSLPIEAPFHKYIVELLSEAVTFIEKLESHLQAVRSIPQIPTLMRNMDIAVTKTEVLVRDLEELTEEILKWREVQKGLDSD</sequence>
<evidence type="ECO:0000313" key="1">
    <source>
        <dbReference type="EMBL" id="NXA36432.1"/>
    </source>
</evidence>
<reference evidence="1 2" key="1">
    <citation type="submission" date="2019-09" db="EMBL/GenBank/DDBJ databases">
        <title>Bird 10,000 Genomes (B10K) Project - Family phase.</title>
        <authorList>
            <person name="Zhang G."/>
        </authorList>
    </citation>
    <scope>NUCLEOTIDE SEQUENCE [LARGE SCALE GENOMIC DNA]</scope>
    <source>
        <strain evidence="1">B10K-LSUMZ-16893</strain>
    </source>
</reference>
<protein>
    <submittedName>
        <fullName evidence="1">HAUS2 protein</fullName>
    </submittedName>
</protein>
<comment type="caution">
    <text evidence="1">The sequence shown here is derived from an EMBL/GenBank/DDBJ whole genome shotgun (WGS) entry which is preliminary data.</text>
</comment>
<dbReference type="GO" id="GO:0051225">
    <property type="term" value="P:spindle assembly"/>
    <property type="evidence" value="ECO:0007669"/>
    <property type="project" value="InterPro"/>
</dbReference>
<evidence type="ECO:0000313" key="2">
    <source>
        <dbReference type="Proteomes" id="UP000533954"/>
    </source>
</evidence>
<dbReference type="GO" id="GO:0005813">
    <property type="term" value="C:centrosome"/>
    <property type="evidence" value="ECO:0007669"/>
    <property type="project" value="TreeGrafter"/>
</dbReference>
<dbReference type="PANTHER" id="PTHR16039:SF1">
    <property type="entry name" value="HAUS AUGMIN-LIKE COMPLEX SUBUNIT 2"/>
    <property type="match status" value="1"/>
</dbReference>
<organism evidence="1 2">
    <name type="scientific">Eudromia elegans</name>
    <name type="common">Elegant crested-tinamou</name>
    <dbReference type="NCBI Taxonomy" id="8805"/>
    <lineage>
        <taxon>Eukaryota</taxon>
        <taxon>Metazoa</taxon>
        <taxon>Chordata</taxon>
        <taxon>Craniata</taxon>
        <taxon>Vertebrata</taxon>
        <taxon>Euteleostomi</taxon>
        <taxon>Archelosauria</taxon>
        <taxon>Archosauria</taxon>
        <taxon>Dinosauria</taxon>
        <taxon>Saurischia</taxon>
        <taxon>Theropoda</taxon>
        <taxon>Coelurosauria</taxon>
        <taxon>Aves</taxon>
        <taxon>Palaeognathae</taxon>
        <taxon>Tinamiformes</taxon>
        <taxon>Tinamidae</taxon>
        <taxon>Eudromia</taxon>
    </lineage>
</organism>
<keyword evidence="2" id="KW-1185">Reference proteome</keyword>
<dbReference type="Proteomes" id="UP000533954">
    <property type="component" value="Unassembled WGS sequence"/>
</dbReference>
<dbReference type="PRINTS" id="PR02088">
    <property type="entry name" value="HAUSAUGMINL2"/>
</dbReference>
<dbReference type="InterPro" id="IPR026242">
    <property type="entry name" value="HAUS2_metazoa"/>
</dbReference>
<dbReference type="GO" id="GO:0007020">
    <property type="term" value="P:microtubule nucleation"/>
    <property type="evidence" value="ECO:0007669"/>
    <property type="project" value="TreeGrafter"/>
</dbReference>
<dbReference type="OrthoDB" id="2436605at2759"/>
<proteinExistence type="predicted"/>
<dbReference type="GO" id="GO:1990498">
    <property type="term" value="C:mitotic spindle microtubule"/>
    <property type="evidence" value="ECO:0007669"/>
    <property type="project" value="TreeGrafter"/>
</dbReference>
<feature type="non-terminal residue" evidence="1">
    <location>
        <position position="1"/>
    </location>
</feature>
<dbReference type="GO" id="GO:0007098">
    <property type="term" value="P:centrosome cycle"/>
    <property type="evidence" value="ECO:0007669"/>
    <property type="project" value="InterPro"/>
</dbReference>
<accession>A0A7K7V7G1</accession>
<gene>
    <name evidence="1" type="primary">Haus2</name>
    <name evidence="1" type="ORF">EUDELE_R13552</name>
</gene>
<dbReference type="InterPro" id="IPR028346">
    <property type="entry name" value="HAUS2"/>
</dbReference>
<name>A0A7K7V7G1_EUDEL</name>